<accession>A0A9X2IQC0</accession>
<protein>
    <recommendedName>
        <fullName evidence="1">VOC domain-containing protein</fullName>
    </recommendedName>
</protein>
<name>A0A9X2IQC0_9BACI</name>
<dbReference type="RefSeq" id="WP_251224438.1">
    <property type="nucleotide sequence ID" value="NZ_JAMBOL010000020.1"/>
</dbReference>
<dbReference type="SUPFAM" id="SSF54593">
    <property type="entry name" value="Glyoxalase/Bleomycin resistance protein/Dihydroxybiphenyl dioxygenase"/>
    <property type="match status" value="1"/>
</dbReference>
<gene>
    <name evidence="2" type="ORF">M3202_16830</name>
</gene>
<comment type="caution">
    <text evidence="2">The sequence shown here is derived from an EMBL/GenBank/DDBJ whole genome shotgun (WGS) entry which is preliminary data.</text>
</comment>
<dbReference type="Proteomes" id="UP001139179">
    <property type="component" value="Unassembled WGS sequence"/>
</dbReference>
<proteinExistence type="predicted"/>
<dbReference type="EMBL" id="JAMBOL010000020">
    <property type="protein sequence ID" value="MCM3715731.1"/>
    <property type="molecule type" value="Genomic_DNA"/>
</dbReference>
<keyword evidence="3" id="KW-1185">Reference proteome</keyword>
<reference evidence="2" key="1">
    <citation type="submission" date="2022-05" db="EMBL/GenBank/DDBJ databases">
        <title>Comparative Genomics of Spacecraft Associated Microbes.</title>
        <authorList>
            <person name="Tran M.T."/>
            <person name="Wright A."/>
            <person name="Seuylemezian A."/>
            <person name="Eisen J."/>
            <person name="Coil D."/>
        </authorList>
    </citation>
    <scope>NUCLEOTIDE SEQUENCE</scope>
    <source>
        <strain evidence="2">214.1.1</strain>
    </source>
</reference>
<dbReference type="AlphaFoldDB" id="A0A9X2IQC0"/>
<dbReference type="InterPro" id="IPR029068">
    <property type="entry name" value="Glyas_Bleomycin-R_OHBP_Dase"/>
</dbReference>
<sequence>MKDNNVSALFHHIHLHVDDINSMANLFEKVGSAKFIKRTVVGSKEILHLKFDGVSLLLSPTNGERPPGINHLGISSQEFDKVSEEFREEGWEVIDNLVNNDLRMQFLKSPEGVIIELLEEKQ</sequence>
<evidence type="ECO:0000313" key="3">
    <source>
        <dbReference type="Proteomes" id="UP001139179"/>
    </source>
</evidence>
<evidence type="ECO:0000313" key="2">
    <source>
        <dbReference type="EMBL" id="MCM3715731.1"/>
    </source>
</evidence>
<organism evidence="2 3">
    <name type="scientific">Halalkalibacter oceani</name>
    <dbReference type="NCBI Taxonomy" id="1653776"/>
    <lineage>
        <taxon>Bacteria</taxon>
        <taxon>Bacillati</taxon>
        <taxon>Bacillota</taxon>
        <taxon>Bacilli</taxon>
        <taxon>Bacillales</taxon>
        <taxon>Bacillaceae</taxon>
        <taxon>Halalkalibacter</taxon>
    </lineage>
</organism>
<dbReference type="PROSITE" id="PS51819">
    <property type="entry name" value="VOC"/>
    <property type="match status" value="1"/>
</dbReference>
<dbReference type="InterPro" id="IPR037523">
    <property type="entry name" value="VOC_core"/>
</dbReference>
<dbReference type="Gene3D" id="3.10.180.10">
    <property type="entry name" value="2,3-Dihydroxybiphenyl 1,2-Dioxygenase, domain 1"/>
    <property type="match status" value="1"/>
</dbReference>
<feature type="domain" description="VOC" evidence="1">
    <location>
        <begin position="9"/>
        <end position="120"/>
    </location>
</feature>
<evidence type="ECO:0000259" key="1">
    <source>
        <dbReference type="PROSITE" id="PS51819"/>
    </source>
</evidence>